<keyword evidence="2" id="KW-0812">Transmembrane</keyword>
<dbReference type="InterPro" id="IPR050769">
    <property type="entry name" value="NAT_camello-type"/>
</dbReference>
<dbReference type="InterPro" id="IPR016181">
    <property type="entry name" value="Acyl_CoA_acyltransferase"/>
</dbReference>
<dbReference type="EMBL" id="CADEPI010000446">
    <property type="protein sequence ID" value="CAB3386009.1"/>
    <property type="molecule type" value="Genomic_DNA"/>
</dbReference>
<dbReference type="Proteomes" id="UP000494165">
    <property type="component" value="Unassembled WGS sequence"/>
</dbReference>
<dbReference type="CDD" id="cd04301">
    <property type="entry name" value="NAT_SF"/>
    <property type="match status" value="1"/>
</dbReference>
<dbReference type="SUPFAM" id="SSF55729">
    <property type="entry name" value="Acyl-CoA N-acyltransferases (Nat)"/>
    <property type="match status" value="1"/>
</dbReference>
<dbReference type="AlphaFoldDB" id="A0A8S1E1K1"/>
<comment type="caution">
    <text evidence="5">The sequence shown here is derived from an EMBL/GenBank/DDBJ whole genome shotgun (WGS) entry which is preliminary data.</text>
</comment>
<dbReference type="EMBL" id="CADEPI010000517">
    <property type="protein sequence ID" value="CAB3386894.1"/>
    <property type="molecule type" value="Genomic_DNA"/>
</dbReference>
<dbReference type="OrthoDB" id="41532at2759"/>
<keyword evidence="1" id="KW-0808">Transferase</keyword>
<dbReference type="PANTHER" id="PTHR13947">
    <property type="entry name" value="GNAT FAMILY N-ACETYLTRANSFERASE"/>
    <property type="match status" value="1"/>
</dbReference>
<protein>
    <recommendedName>
        <fullName evidence="3">N-acetyltransferase domain-containing protein</fullName>
    </recommendedName>
</protein>
<evidence type="ECO:0000256" key="1">
    <source>
        <dbReference type="ARBA" id="ARBA00022679"/>
    </source>
</evidence>
<feature type="transmembrane region" description="Helical" evidence="2">
    <location>
        <begin position="67"/>
        <end position="87"/>
    </location>
</feature>
<evidence type="ECO:0000256" key="2">
    <source>
        <dbReference type="SAM" id="Phobius"/>
    </source>
</evidence>
<keyword evidence="6" id="KW-1185">Reference proteome</keyword>
<accession>A0A8S1E1K1</accession>
<keyword evidence="2" id="KW-0472">Membrane</keyword>
<sequence>MSNGVLLVRDYQPGDELSCAEIVHEGAMSTVNMAFLYALIREVTFQLMVLSSAVMFIFMGLPLTACLYVIPGVIVFMYLAVWGGHVFKALEQQQDARNVPRAYMSSENTGFWVAEVFEPFFTREVTGKLAVVSSIGLNSSGLDLTNCRRTVVGTVAVTRNNHNPEKVAWIKRLNVRSKYRHRGVGTALLSEALSFCRIRGYDEVELVTSECQDTARELCLKQGFDLKQMYHKPVFGPLATVAMYQLQCRLHSNQVKNF</sequence>
<gene>
    <name evidence="5" type="ORF">CLODIP_2_CD05599</name>
    <name evidence="4" type="ORF">CLODIP_2_CD11187</name>
</gene>
<organism evidence="5 6">
    <name type="scientific">Cloeon dipterum</name>
    <dbReference type="NCBI Taxonomy" id="197152"/>
    <lineage>
        <taxon>Eukaryota</taxon>
        <taxon>Metazoa</taxon>
        <taxon>Ecdysozoa</taxon>
        <taxon>Arthropoda</taxon>
        <taxon>Hexapoda</taxon>
        <taxon>Insecta</taxon>
        <taxon>Pterygota</taxon>
        <taxon>Palaeoptera</taxon>
        <taxon>Ephemeroptera</taxon>
        <taxon>Pisciforma</taxon>
        <taxon>Baetidae</taxon>
        <taxon>Cloeon</taxon>
    </lineage>
</organism>
<dbReference type="GO" id="GO:0008080">
    <property type="term" value="F:N-acetyltransferase activity"/>
    <property type="evidence" value="ECO:0007669"/>
    <property type="project" value="InterPro"/>
</dbReference>
<evidence type="ECO:0000259" key="3">
    <source>
        <dbReference type="PROSITE" id="PS51186"/>
    </source>
</evidence>
<reference evidence="5 6" key="1">
    <citation type="submission" date="2020-04" db="EMBL/GenBank/DDBJ databases">
        <authorList>
            <person name="Alioto T."/>
            <person name="Alioto T."/>
            <person name="Gomez Garrido J."/>
        </authorList>
    </citation>
    <scope>NUCLEOTIDE SEQUENCE [LARGE SCALE GENOMIC DNA]</scope>
</reference>
<dbReference type="Gene3D" id="3.40.630.30">
    <property type="match status" value="1"/>
</dbReference>
<feature type="transmembrane region" description="Helical" evidence="2">
    <location>
        <begin position="43"/>
        <end position="61"/>
    </location>
</feature>
<dbReference type="PROSITE" id="PS51186">
    <property type="entry name" value="GNAT"/>
    <property type="match status" value="1"/>
</dbReference>
<evidence type="ECO:0000313" key="6">
    <source>
        <dbReference type="Proteomes" id="UP000494165"/>
    </source>
</evidence>
<evidence type="ECO:0000313" key="4">
    <source>
        <dbReference type="EMBL" id="CAB3386009.1"/>
    </source>
</evidence>
<evidence type="ECO:0000313" key="5">
    <source>
        <dbReference type="EMBL" id="CAB3386894.1"/>
    </source>
</evidence>
<dbReference type="PANTHER" id="PTHR13947:SF37">
    <property type="entry name" value="LD18367P"/>
    <property type="match status" value="1"/>
</dbReference>
<feature type="domain" description="N-acetyltransferase" evidence="3">
    <location>
        <begin position="150"/>
        <end position="251"/>
    </location>
</feature>
<keyword evidence="2" id="KW-1133">Transmembrane helix</keyword>
<dbReference type="InterPro" id="IPR000182">
    <property type="entry name" value="GNAT_dom"/>
</dbReference>
<dbReference type="Pfam" id="PF00583">
    <property type="entry name" value="Acetyltransf_1"/>
    <property type="match status" value="1"/>
</dbReference>
<name>A0A8S1E1K1_9INSE</name>
<proteinExistence type="predicted"/>